<keyword evidence="2 5" id="KW-0812">Transmembrane</keyword>
<dbReference type="GeneID" id="29672485"/>
<protein>
    <submittedName>
        <fullName evidence="7">RDD family protein</fullName>
    </submittedName>
</protein>
<dbReference type="AlphaFoldDB" id="A0A2C9DY43"/>
<evidence type="ECO:0000256" key="5">
    <source>
        <dbReference type="SAM" id="Phobius"/>
    </source>
</evidence>
<evidence type="ECO:0000256" key="3">
    <source>
        <dbReference type="ARBA" id="ARBA00022989"/>
    </source>
</evidence>
<dbReference type="EMBL" id="CP000942">
    <property type="protein sequence ID" value="ACA32759.1"/>
    <property type="molecule type" value="Genomic_DNA"/>
</dbReference>
<keyword evidence="3 5" id="KW-1133">Transmembrane helix</keyword>
<sequence>MSDKSTLKQENTIEYPVVGALRRASASVLDYIFISIIAFLLSLLVFINSNFKISDIFVNNDELAPEPWRLFLMGIIAFFVYSTYYIIIPLFCKSYTLFRWAFSIRMISLVKQNDKKILFIALIKHSLLTWLIFTIINLLAMGFCFVFADASFKSIQAMNETELKEYYHQIKDLKAYVQSILSLKINDNFTNTTTMAILSILVKSLYSIMGLVSCIIVIHMFMNSKKRALHDQVAKVVLLWMHYEKPKQAPKHKTKREVEIQKIDNLIQELDKI</sequence>
<dbReference type="GO" id="GO:0016020">
    <property type="term" value="C:membrane"/>
    <property type="evidence" value="ECO:0007669"/>
    <property type="project" value="UniProtKB-SubCell"/>
</dbReference>
<feature type="transmembrane region" description="Helical" evidence="5">
    <location>
        <begin position="196"/>
        <end position="218"/>
    </location>
</feature>
<dbReference type="HOGENOM" id="CLU_1069367_0_0_14"/>
<name>A0A2C9DY43_UREP2</name>
<feature type="domain" description="RDD" evidence="6">
    <location>
        <begin position="18"/>
        <end position="148"/>
    </location>
</feature>
<comment type="subcellular location">
    <subcellularLocation>
        <location evidence="1">Membrane</location>
        <topology evidence="1">Multi-pass membrane protein</topology>
    </subcellularLocation>
</comment>
<dbReference type="InterPro" id="IPR010432">
    <property type="entry name" value="RDD"/>
</dbReference>
<evidence type="ECO:0000259" key="6">
    <source>
        <dbReference type="Pfam" id="PF06271"/>
    </source>
</evidence>
<gene>
    <name evidence="7" type="ordered locus">UPA3_0528</name>
</gene>
<organism evidence="7 8">
    <name type="scientific">Ureaplasma parvum serovar 3 (strain ATCC 27815 / 27 / NCTC 11736)</name>
    <dbReference type="NCBI Taxonomy" id="505682"/>
    <lineage>
        <taxon>Bacteria</taxon>
        <taxon>Bacillati</taxon>
        <taxon>Mycoplasmatota</taxon>
        <taxon>Mycoplasmoidales</taxon>
        <taxon>Mycoplasmoidaceae</taxon>
        <taxon>Ureaplasma</taxon>
    </lineage>
</organism>
<dbReference type="RefSeq" id="WP_006689090.1">
    <property type="nucleotide sequence ID" value="NC_010503.1"/>
</dbReference>
<feature type="transmembrane region" description="Helical" evidence="5">
    <location>
        <begin position="31"/>
        <end position="51"/>
    </location>
</feature>
<feature type="transmembrane region" description="Helical" evidence="5">
    <location>
        <begin position="117"/>
        <end position="148"/>
    </location>
</feature>
<proteinExistence type="predicted"/>
<evidence type="ECO:0000313" key="8">
    <source>
        <dbReference type="Proteomes" id="UP000002162"/>
    </source>
</evidence>
<evidence type="ECO:0000313" key="7">
    <source>
        <dbReference type="EMBL" id="ACA32759.1"/>
    </source>
</evidence>
<reference evidence="7 8" key="1">
    <citation type="submission" date="2008-02" db="EMBL/GenBank/DDBJ databases">
        <title>Genome sequence of Ureaplasma parvum serovar 3.</title>
        <authorList>
            <person name="Methe B.A."/>
            <person name="Glass J."/>
            <person name="Waites K."/>
            <person name="Shrivastava S."/>
        </authorList>
    </citation>
    <scope>NUCLEOTIDE SEQUENCE [LARGE SCALE GENOMIC DNA]</scope>
    <source>
        <strain evidence="8">ATCC 27815 / 27 / NCTC 11736</strain>
    </source>
</reference>
<keyword evidence="4 5" id="KW-0472">Membrane</keyword>
<evidence type="ECO:0000256" key="1">
    <source>
        <dbReference type="ARBA" id="ARBA00004141"/>
    </source>
</evidence>
<accession>A0A2C9DY43</accession>
<dbReference type="KEGG" id="upa:UPA3_0528"/>
<feature type="transmembrane region" description="Helical" evidence="5">
    <location>
        <begin position="71"/>
        <end position="96"/>
    </location>
</feature>
<dbReference type="Pfam" id="PF06271">
    <property type="entry name" value="RDD"/>
    <property type="match status" value="1"/>
</dbReference>
<evidence type="ECO:0000256" key="4">
    <source>
        <dbReference type="ARBA" id="ARBA00023136"/>
    </source>
</evidence>
<dbReference type="Proteomes" id="UP000002162">
    <property type="component" value="Chromosome"/>
</dbReference>
<evidence type="ECO:0000256" key="2">
    <source>
        <dbReference type="ARBA" id="ARBA00022692"/>
    </source>
</evidence>